<evidence type="ECO:0000313" key="1">
    <source>
        <dbReference type="EMBL" id="KAF7626103.1"/>
    </source>
</evidence>
<gene>
    <name evidence="1" type="ORF">Mgra_00009711</name>
</gene>
<organism evidence="1 2">
    <name type="scientific">Meloidogyne graminicola</name>
    <dbReference type="NCBI Taxonomy" id="189291"/>
    <lineage>
        <taxon>Eukaryota</taxon>
        <taxon>Metazoa</taxon>
        <taxon>Ecdysozoa</taxon>
        <taxon>Nematoda</taxon>
        <taxon>Chromadorea</taxon>
        <taxon>Rhabditida</taxon>
        <taxon>Tylenchina</taxon>
        <taxon>Tylenchomorpha</taxon>
        <taxon>Tylenchoidea</taxon>
        <taxon>Meloidogynidae</taxon>
        <taxon>Meloidogyninae</taxon>
        <taxon>Meloidogyne</taxon>
    </lineage>
</organism>
<comment type="caution">
    <text evidence="1">The sequence shown here is derived from an EMBL/GenBank/DDBJ whole genome shotgun (WGS) entry which is preliminary data.</text>
</comment>
<evidence type="ECO:0000313" key="2">
    <source>
        <dbReference type="Proteomes" id="UP000605970"/>
    </source>
</evidence>
<name>A0A8S9Z738_9BILA</name>
<dbReference type="Proteomes" id="UP000605970">
    <property type="component" value="Unassembled WGS sequence"/>
</dbReference>
<dbReference type="EMBL" id="JABEBT010000178">
    <property type="protein sequence ID" value="KAF7626103.1"/>
    <property type="molecule type" value="Genomic_DNA"/>
</dbReference>
<protein>
    <submittedName>
        <fullName evidence="1">Uncharacterized protein</fullName>
    </submittedName>
</protein>
<sequence>MVDGLDSCEQNKMVQLLDVILFN</sequence>
<accession>A0A8S9Z738</accession>
<keyword evidence="2" id="KW-1185">Reference proteome</keyword>
<reference evidence="1" key="1">
    <citation type="journal article" date="2020" name="Ecol. Evol.">
        <title>Genome structure and content of the rice root-knot nematode (Meloidogyne graminicola).</title>
        <authorList>
            <person name="Phan N.T."/>
            <person name="Danchin E.G.J."/>
            <person name="Klopp C."/>
            <person name="Perfus-Barbeoch L."/>
            <person name="Kozlowski D.K."/>
            <person name="Koutsovoulos G.D."/>
            <person name="Lopez-Roques C."/>
            <person name="Bouchez O."/>
            <person name="Zahm M."/>
            <person name="Besnard G."/>
            <person name="Bellafiore S."/>
        </authorList>
    </citation>
    <scope>NUCLEOTIDE SEQUENCE</scope>
    <source>
        <strain evidence="1">VN-18</strain>
    </source>
</reference>
<dbReference type="AlphaFoldDB" id="A0A8S9Z738"/>
<proteinExistence type="predicted"/>